<feature type="compositionally biased region" description="Basic and acidic residues" evidence="7">
    <location>
        <begin position="47"/>
        <end position="62"/>
    </location>
</feature>
<dbReference type="Pfam" id="PF05005">
    <property type="entry name" value="Ocnus"/>
    <property type="match status" value="1"/>
</dbReference>
<dbReference type="GO" id="GO:0005829">
    <property type="term" value="C:cytosol"/>
    <property type="evidence" value="ECO:0007669"/>
    <property type="project" value="TreeGrafter"/>
</dbReference>
<dbReference type="Proteomes" id="UP000030763">
    <property type="component" value="Unassembled WGS sequence"/>
</dbReference>
<dbReference type="GeneID" id="25337903"/>
<dbReference type="PANTHER" id="PTHR12258">
    <property type="entry name" value="JANUS-A/JANUS-B"/>
    <property type="match status" value="1"/>
</dbReference>
<evidence type="ECO:0000256" key="1">
    <source>
        <dbReference type="ARBA" id="ARBA00002508"/>
    </source>
</evidence>
<feature type="active site" description="Proton acceptor" evidence="5">
    <location>
        <position position="244"/>
    </location>
</feature>
<feature type="binding site" evidence="6">
    <location>
        <position position="216"/>
    </location>
    <ligand>
        <name>substrate</name>
    </ligand>
</feature>
<dbReference type="InterPro" id="IPR007702">
    <property type="entry name" value="Janus"/>
</dbReference>
<dbReference type="RefSeq" id="XP_013337886.1">
    <property type="nucleotide sequence ID" value="XM_013482432.1"/>
</dbReference>
<protein>
    <submittedName>
        <fullName evidence="8">14 kDa phosphohistidine phosphatase, putative</fullName>
    </submittedName>
</protein>
<dbReference type="SUPFAM" id="SSF143724">
    <property type="entry name" value="PHP14-like"/>
    <property type="match status" value="1"/>
</dbReference>
<sequence length="317" mass="34642">MLPTPFPSNLKCSRGKRSNFTSVFEPVYSAKRLALESGEDSLGLPHADGEAEGNRNLAEERGSSTSAFGTKACTSNCSCEGLPATKQEYLLNYSAAQDKPITGRPPQVHNGLVSRALQISGVRRLAKMEGARQSQRTPEEVELALEVLNDELAGASPLDRPSLELATQALTDRLVELRKQQRGSPNPPEAAGGAKQSTREYSSSLQAVILGDGKQKYTLIKIPKQDDMHSDIYLVRGDPKAEYHYQTALDTLNALQSRNILSDVTGGGRMDVLRAEKKVEIYGYSYQYGAADHSITAKMVKEYLGDEFIVSFGNYGY</sequence>
<evidence type="ECO:0000256" key="4">
    <source>
        <dbReference type="ARBA" id="ARBA00022928"/>
    </source>
</evidence>
<feature type="region of interest" description="Disordered" evidence="7">
    <location>
        <begin position="41"/>
        <end position="66"/>
    </location>
</feature>
<dbReference type="EMBL" id="HG722035">
    <property type="protein sequence ID" value="CDJ61236.1"/>
    <property type="molecule type" value="Genomic_DNA"/>
</dbReference>
<dbReference type="AlphaFoldDB" id="U6MB35"/>
<evidence type="ECO:0000256" key="3">
    <source>
        <dbReference type="ARBA" id="ARBA00022782"/>
    </source>
</evidence>
<accession>U6MB35</accession>
<dbReference type="Gene3D" id="3.50.20.20">
    <property type="entry name" value="Janus/Ocnus"/>
    <property type="match status" value="1"/>
</dbReference>
<dbReference type="OMA" id="NCIAVPR"/>
<dbReference type="GO" id="GO:0101006">
    <property type="term" value="F:protein histidine phosphatase activity"/>
    <property type="evidence" value="ECO:0007669"/>
    <property type="project" value="TreeGrafter"/>
</dbReference>
<keyword evidence="3" id="KW-0221">Differentiation</keyword>
<feature type="region of interest" description="Disordered" evidence="7">
    <location>
        <begin position="178"/>
        <end position="199"/>
    </location>
</feature>
<dbReference type="GO" id="GO:0007548">
    <property type="term" value="P:sex differentiation"/>
    <property type="evidence" value="ECO:0007669"/>
    <property type="project" value="UniProtKB-KW"/>
</dbReference>
<dbReference type="GO" id="GO:0030154">
    <property type="term" value="P:cell differentiation"/>
    <property type="evidence" value="ECO:0007669"/>
    <property type="project" value="UniProtKB-KW"/>
</dbReference>
<keyword evidence="4" id="KW-0726">Sexual differentiation</keyword>
<reference evidence="8" key="1">
    <citation type="submission" date="2013-10" db="EMBL/GenBank/DDBJ databases">
        <title>Genomic analysis of the causative agents of coccidiosis in chickens.</title>
        <authorList>
            <person name="Reid A.J."/>
            <person name="Blake D."/>
            <person name="Billington K."/>
            <person name="Browne H."/>
            <person name="Dunn M."/>
            <person name="Hung S."/>
            <person name="Kawahara F."/>
            <person name="Miranda-Saavedra D."/>
            <person name="Mourier T."/>
            <person name="Nagra H."/>
            <person name="Otto T.D."/>
            <person name="Rawlings N."/>
            <person name="Sanchez A."/>
            <person name="Sanders M."/>
            <person name="Subramaniam C."/>
            <person name="Tay Y."/>
            <person name="Dear P."/>
            <person name="Doerig C."/>
            <person name="Gruber A."/>
            <person name="Parkinson J."/>
            <person name="Shirley M."/>
            <person name="Wan K.L."/>
            <person name="Berriman M."/>
            <person name="Tomley F."/>
            <person name="Pain A."/>
        </authorList>
    </citation>
    <scope>NUCLEOTIDE SEQUENCE [LARGE SCALE GENOMIC DNA]</scope>
    <source>
        <strain evidence="8">Weybridge</strain>
    </source>
</reference>
<evidence type="ECO:0000256" key="6">
    <source>
        <dbReference type="PIRSR" id="PIRSR607702-2"/>
    </source>
</evidence>
<dbReference type="OrthoDB" id="10249612at2759"/>
<dbReference type="PANTHER" id="PTHR12258:SF5">
    <property type="entry name" value="BCDNA.GH02250-RELATED"/>
    <property type="match status" value="1"/>
</dbReference>
<evidence type="ECO:0000313" key="9">
    <source>
        <dbReference type="Proteomes" id="UP000030763"/>
    </source>
</evidence>
<proteinExistence type="inferred from homology"/>
<comment type="similarity">
    <text evidence="2">Belongs to the janus family.</text>
</comment>
<organism evidence="8 9">
    <name type="scientific">Eimeria maxima</name>
    <name type="common">Coccidian parasite</name>
    <dbReference type="NCBI Taxonomy" id="5804"/>
    <lineage>
        <taxon>Eukaryota</taxon>
        <taxon>Sar</taxon>
        <taxon>Alveolata</taxon>
        <taxon>Apicomplexa</taxon>
        <taxon>Conoidasida</taxon>
        <taxon>Coccidia</taxon>
        <taxon>Eucoccidiorida</taxon>
        <taxon>Eimeriorina</taxon>
        <taxon>Eimeriidae</taxon>
        <taxon>Eimeria</taxon>
    </lineage>
</organism>
<evidence type="ECO:0000256" key="2">
    <source>
        <dbReference type="ARBA" id="ARBA00010971"/>
    </source>
</evidence>
<name>U6MB35_EIMMA</name>
<evidence type="ECO:0000256" key="7">
    <source>
        <dbReference type="SAM" id="MobiDB-lite"/>
    </source>
</evidence>
<gene>
    <name evidence="8" type="ORF">EMWEY_00039170</name>
</gene>
<evidence type="ECO:0000313" key="8">
    <source>
        <dbReference type="EMBL" id="CDJ61236.1"/>
    </source>
</evidence>
<reference evidence="8" key="2">
    <citation type="submission" date="2013-10" db="EMBL/GenBank/DDBJ databases">
        <authorList>
            <person name="Aslett M."/>
        </authorList>
    </citation>
    <scope>NUCLEOTIDE SEQUENCE [LARGE SCALE GENOMIC DNA]</scope>
    <source>
        <strain evidence="8">Weybridge</strain>
    </source>
</reference>
<dbReference type="InterPro" id="IPR038596">
    <property type="entry name" value="Janus_sf"/>
</dbReference>
<keyword evidence="9" id="KW-1185">Reference proteome</keyword>
<comment type="function">
    <text evidence="1">JanA and janB regulate somatic sex differentiation.</text>
</comment>
<dbReference type="VEuPathDB" id="ToxoDB:EMWEY_00039170"/>
<evidence type="ECO:0000256" key="5">
    <source>
        <dbReference type="PIRSR" id="PIRSR607702-1"/>
    </source>
</evidence>